<gene>
    <name evidence="7" type="primary">sbcC</name>
    <name evidence="7" type="ORF">ANBU17_09210</name>
</gene>
<dbReference type="SUPFAM" id="SSF52540">
    <property type="entry name" value="P-loop containing nucleoside triphosphate hydrolases"/>
    <property type="match status" value="2"/>
</dbReference>
<dbReference type="AlphaFoldDB" id="A0A916Q539"/>
<keyword evidence="8" id="KW-1185">Reference proteome</keyword>
<dbReference type="GO" id="GO:0006302">
    <property type="term" value="P:double-strand break repair"/>
    <property type="evidence" value="ECO:0007669"/>
    <property type="project" value="InterPro"/>
</dbReference>
<dbReference type="GO" id="GO:0016887">
    <property type="term" value="F:ATP hydrolysis activity"/>
    <property type="evidence" value="ECO:0007669"/>
    <property type="project" value="InterPro"/>
</dbReference>
<dbReference type="InterPro" id="IPR038729">
    <property type="entry name" value="Rad50/SbcC_AAA"/>
</dbReference>
<evidence type="ECO:0000313" key="8">
    <source>
        <dbReference type="Proteomes" id="UP000613208"/>
    </source>
</evidence>
<proteinExistence type="inferred from homology"/>
<feature type="coiled-coil region" evidence="4">
    <location>
        <begin position="478"/>
        <end position="505"/>
    </location>
</feature>
<evidence type="ECO:0000256" key="3">
    <source>
        <dbReference type="ARBA" id="ARBA00013368"/>
    </source>
</evidence>
<dbReference type="PANTHER" id="PTHR32114:SF2">
    <property type="entry name" value="ABC TRANSPORTER ABCH.3"/>
    <property type="match status" value="1"/>
</dbReference>
<comment type="subunit">
    <text evidence="2">Heterodimer of SbcC and SbcD.</text>
</comment>
<evidence type="ECO:0000259" key="6">
    <source>
        <dbReference type="Pfam" id="PF13476"/>
    </source>
</evidence>
<dbReference type="Proteomes" id="UP000613208">
    <property type="component" value="Unassembled WGS sequence"/>
</dbReference>
<evidence type="ECO:0000313" key="7">
    <source>
        <dbReference type="EMBL" id="GFO84574.1"/>
    </source>
</evidence>
<feature type="domain" description="Rad50/SbcC-type AAA" evidence="6">
    <location>
        <begin position="5"/>
        <end position="262"/>
    </location>
</feature>
<keyword evidence="4" id="KW-0175">Coiled coil</keyword>
<evidence type="ECO:0000256" key="5">
    <source>
        <dbReference type="SAM" id="MobiDB-lite"/>
    </source>
</evidence>
<feature type="region of interest" description="Disordered" evidence="5">
    <location>
        <begin position="680"/>
        <end position="709"/>
    </location>
</feature>
<dbReference type="InterPro" id="IPR027417">
    <property type="entry name" value="P-loop_NTPase"/>
</dbReference>
<comment type="caution">
    <text evidence="7">The sequence shown here is derived from an EMBL/GenBank/DDBJ whole genome shotgun (WGS) entry which is preliminary data.</text>
</comment>
<evidence type="ECO:0000256" key="1">
    <source>
        <dbReference type="ARBA" id="ARBA00006930"/>
    </source>
</evidence>
<reference evidence="7" key="1">
    <citation type="submission" date="2020-06" db="EMBL/GenBank/DDBJ databases">
        <title>Characterization of fructooligosaccharide metabolism and fructooligosaccharide-degrading enzymes in human commensal butyrate producers.</title>
        <authorList>
            <person name="Tanno H."/>
            <person name="Fujii T."/>
            <person name="Hirano K."/>
            <person name="Maeno S."/>
            <person name="Tonozuka T."/>
            <person name="Sakamoto M."/>
            <person name="Ohkuma M."/>
            <person name="Tochio T."/>
            <person name="Endo A."/>
        </authorList>
    </citation>
    <scope>NUCLEOTIDE SEQUENCE</scope>
    <source>
        <strain evidence="7">JCM 17466</strain>
    </source>
</reference>
<organism evidence="7 8">
    <name type="scientific">Anaerostipes butyraticus</name>
    <dbReference type="NCBI Taxonomy" id="645466"/>
    <lineage>
        <taxon>Bacteria</taxon>
        <taxon>Bacillati</taxon>
        <taxon>Bacillota</taxon>
        <taxon>Clostridia</taxon>
        <taxon>Lachnospirales</taxon>
        <taxon>Lachnospiraceae</taxon>
        <taxon>Anaerostipes</taxon>
    </lineage>
</organism>
<dbReference type="EMBL" id="BLYI01000024">
    <property type="protein sequence ID" value="GFO84574.1"/>
    <property type="molecule type" value="Genomic_DNA"/>
</dbReference>
<protein>
    <recommendedName>
        <fullName evidence="3">Nuclease SbcCD subunit C</fullName>
    </recommendedName>
</protein>
<evidence type="ECO:0000256" key="2">
    <source>
        <dbReference type="ARBA" id="ARBA00011322"/>
    </source>
</evidence>
<dbReference type="PROSITE" id="PS00675">
    <property type="entry name" value="SIGMA54_INTERACT_1"/>
    <property type="match status" value="1"/>
</dbReference>
<dbReference type="Pfam" id="PF13558">
    <property type="entry name" value="SbcC_Walker_B"/>
    <property type="match status" value="1"/>
</dbReference>
<evidence type="ECO:0000256" key="4">
    <source>
        <dbReference type="SAM" id="Coils"/>
    </source>
</evidence>
<dbReference type="InterPro" id="IPR025662">
    <property type="entry name" value="Sigma_54_int_dom_ATP-bd_1"/>
</dbReference>
<comment type="similarity">
    <text evidence="1">Belongs to the SMC family. SbcC subfamily.</text>
</comment>
<name>A0A916Q539_9FIRM</name>
<dbReference type="PANTHER" id="PTHR32114">
    <property type="entry name" value="ABC TRANSPORTER ABCH.3"/>
    <property type="match status" value="1"/>
</dbReference>
<accession>A0A916Q539</accession>
<dbReference type="Gene3D" id="3.40.50.300">
    <property type="entry name" value="P-loop containing nucleotide triphosphate hydrolases"/>
    <property type="match status" value="2"/>
</dbReference>
<sequence>MRPLKLMLSAFGPFAGQIEIDFSKFDQGIFLISGETGAGKTTIFDGICFALYGEASGESRRTDMMRSDFARESTATKVVFSFRHKEKNYKIERNPSYMRKSKRGSGMTRQSADAVLYQEGTVLASGSKEVTKKTEEILGVSRNQYKQIAMIAQGEFLRLLYASSKEREAIFRKIFGTENLFYVQEKLKEKYHEYGRRYRQIEETIFMLEEQAAIGPEEEEYEACETYVREPYHKKDFIRNLKKYLDRKQKILQEILSTEEKIHAELEKEKTAREQARNIHQKFLQKEEIEAEWNRLLKQEPEMKKLEEKVQTAEKILQRLVPIEEQRDRAGRQISRNRERIRELTEKKEKAEIQLEKRKKEAEICREQEPELALIRQKLEILKQQQNDYKELENLRKETEEIRKEQEQAEQKKKILQEEQKTVSGRRQEAEEFLEKHKKVHQELKEKSELQIRLEQEVSRWKKIKEKAEKWDKQEEEYQQFLIRFEKIRKERDDLKQEYAELSSRYDANLAGILAQKLEEGMPCPVCGAVHHPAKAEILFEQITQEMLDEKEKGLQKKEEEYQKIFDKTRERKIRKEELEKEIRKESGFSMEAYAEIGGMLKKWEEKCLANETDVAALTLTAKRRDKENEEKEKAQRRLEEIQKQNTILTREAGETEIRLQVRKTKYSQIRSRLEYPSYEEAKQETERLRRSENQIQEAVRKSREREEEAARAQIAAEKALEEAAETQSRQKTDYKELEERLKKEKKNLNLKEEDEVRMTRGQTEGFRKQLEDYRVSLQVKEAQKNRLAKELSGKRKEEISLYDERIIKMEAEEKKTKEEQKALDREISVHQKFYDEICAKLKESAVMEKKYTTWKKLSDTANGEIAGKEKITFERFVQSVYFRYVLDAANQRMLRMSDQRYLLMRKEEADHKNVQTGLDLEVMDQWTGKTRNIQSLSGGESFKAALSLALGLSDVIQNQKGGIQIDTVFIDEGFGTLDSESLAKAMEIMQHLSMEGNKLVGIISHVDELKDQIDQKIQVTRRKDGSQVNVIY</sequence>
<dbReference type="Pfam" id="PF13476">
    <property type="entry name" value="AAA_23"/>
    <property type="match status" value="1"/>
</dbReference>
<feature type="coiled-coil region" evidence="4">
    <location>
        <begin position="327"/>
        <end position="447"/>
    </location>
</feature>
<feature type="coiled-coil region" evidence="4">
    <location>
        <begin position="541"/>
        <end position="568"/>
    </location>
</feature>
<dbReference type="RefSeq" id="WP_201310300.1">
    <property type="nucleotide sequence ID" value="NZ_BLYI01000024.1"/>
</dbReference>